<evidence type="ECO:0000313" key="4">
    <source>
        <dbReference type="Proteomes" id="UP000235965"/>
    </source>
</evidence>
<reference evidence="3 4" key="1">
    <citation type="submission" date="2017-12" db="EMBL/GenBank/DDBJ databases">
        <title>Hemimetabolous genomes reveal molecular basis of termite eusociality.</title>
        <authorList>
            <person name="Harrison M.C."/>
            <person name="Jongepier E."/>
            <person name="Robertson H.M."/>
            <person name="Arning N."/>
            <person name="Bitard-Feildel T."/>
            <person name="Chao H."/>
            <person name="Childers C.P."/>
            <person name="Dinh H."/>
            <person name="Doddapaneni H."/>
            <person name="Dugan S."/>
            <person name="Gowin J."/>
            <person name="Greiner C."/>
            <person name="Han Y."/>
            <person name="Hu H."/>
            <person name="Hughes D.S.T."/>
            <person name="Huylmans A.-K."/>
            <person name="Kemena C."/>
            <person name="Kremer L.P.M."/>
            <person name="Lee S.L."/>
            <person name="Lopez-Ezquerra A."/>
            <person name="Mallet L."/>
            <person name="Monroy-Kuhn J.M."/>
            <person name="Moser A."/>
            <person name="Murali S.C."/>
            <person name="Muzny D.M."/>
            <person name="Otani S."/>
            <person name="Piulachs M.-D."/>
            <person name="Poelchau M."/>
            <person name="Qu J."/>
            <person name="Schaub F."/>
            <person name="Wada-Katsumata A."/>
            <person name="Worley K.C."/>
            <person name="Xie Q."/>
            <person name="Ylla G."/>
            <person name="Poulsen M."/>
            <person name="Gibbs R.A."/>
            <person name="Schal C."/>
            <person name="Richards S."/>
            <person name="Belles X."/>
            <person name="Korb J."/>
            <person name="Bornberg-Bauer E."/>
        </authorList>
    </citation>
    <scope>NUCLEOTIDE SEQUENCE [LARGE SCALE GENOMIC DNA]</scope>
    <source>
        <tissue evidence="3">Whole body</tissue>
    </source>
</reference>
<name>A0A2J7R1Y0_9NEOP</name>
<dbReference type="OrthoDB" id="344165at2759"/>
<feature type="domain" description="Tim10-like" evidence="2">
    <location>
        <begin position="18"/>
        <end position="79"/>
    </location>
</feature>
<dbReference type="AlphaFoldDB" id="A0A2J7R1Y0"/>
<keyword evidence="1" id="KW-0811">Translocation</keyword>
<keyword evidence="4" id="KW-1185">Reference proteome</keyword>
<comment type="subcellular location">
    <subcellularLocation>
        <location evidence="1">Mitochondrion inner membrane</location>
        <topology evidence="1">Peripheral membrane protein</topology>
        <orientation evidence="1">Intermembrane side</orientation>
    </subcellularLocation>
</comment>
<sequence>MSLDKNTAVSVDPQLQHFIEVETQKQRFQFLVHGLTDTCWELCVDKPSSRLDNRTENCLNNCVERFIDTTNFIVNRLEKTQQFAAVSSDLSFE</sequence>
<comment type="domain">
    <text evidence="1">The twin CX3C motif contains 4 conserved Cys residues that form 2 disulfide bonds in the mitochondrial intermembrane space.</text>
</comment>
<dbReference type="Gene3D" id="1.10.287.810">
    <property type="entry name" value="Mitochondrial import inner membrane translocase subunit tim13 like domains"/>
    <property type="match status" value="1"/>
</dbReference>
<keyword evidence="1" id="KW-0143">Chaperone</keyword>
<keyword evidence="1" id="KW-0653">Protein transport</keyword>
<dbReference type="InParanoid" id="A0A2J7R1Y0"/>
<comment type="function">
    <text evidence="1">Mitochondrial intermembrane chaperone that participates in the import and insertion of some multi-pass transmembrane proteins into the mitochondrial inner membrane. Also required for the transfer of beta-barrel precursors from the TOM complex to the sorting and assembly machinery (SAM complex) of the outer membrane. Acts as a chaperone-like protein that protects the hydrophobic precursors from aggregation and guide them through the mitochondrial intermembrane space.</text>
</comment>
<dbReference type="SUPFAM" id="SSF144122">
    <property type="entry name" value="Tim10-like"/>
    <property type="match status" value="1"/>
</dbReference>
<keyword evidence="1" id="KW-1015">Disulfide bond</keyword>
<accession>A0A2J7R1Y0</accession>
<evidence type="ECO:0000259" key="2">
    <source>
        <dbReference type="Pfam" id="PF02953"/>
    </source>
</evidence>
<proteinExistence type="inferred from homology"/>
<dbReference type="STRING" id="105785.A0A2J7R1Y0"/>
<dbReference type="Proteomes" id="UP000235965">
    <property type="component" value="Unassembled WGS sequence"/>
</dbReference>
<dbReference type="InterPro" id="IPR035427">
    <property type="entry name" value="Tim10-like_dom_sf"/>
</dbReference>
<dbReference type="InterPro" id="IPR004217">
    <property type="entry name" value="Tim10-like"/>
</dbReference>
<dbReference type="EMBL" id="NEVH01008202">
    <property type="protein sequence ID" value="PNF34844.1"/>
    <property type="molecule type" value="Genomic_DNA"/>
</dbReference>
<keyword evidence="1" id="KW-0999">Mitochondrion inner membrane</keyword>
<comment type="caution">
    <text evidence="3">The sequence shown here is derived from an EMBL/GenBank/DDBJ whole genome shotgun (WGS) entry which is preliminary data.</text>
</comment>
<protein>
    <recommendedName>
        <fullName evidence="1">Mitochondrial import inner membrane translocase subunit</fullName>
    </recommendedName>
</protein>
<organism evidence="3 4">
    <name type="scientific">Cryptotermes secundus</name>
    <dbReference type="NCBI Taxonomy" id="105785"/>
    <lineage>
        <taxon>Eukaryota</taxon>
        <taxon>Metazoa</taxon>
        <taxon>Ecdysozoa</taxon>
        <taxon>Arthropoda</taxon>
        <taxon>Hexapoda</taxon>
        <taxon>Insecta</taxon>
        <taxon>Pterygota</taxon>
        <taxon>Neoptera</taxon>
        <taxon>Polyneoptera</taxon>
        <taxon>Dictyoptera</taxon>
        <taxon>Blattodea</taxon>
        <taxon>Blattoidea</taxon>
        <taxon>Termitoidae</taxon>
        <taxon>Kalotermitidae</taxon>
        <taxon>Cryptotermitinae</taxon>
        <taxon>Cryptotermes</taxon>
    </lineage>
</organism>
<dbReference type="FunCoup" id="A0A2J7R1Y0">
    <property type="interactions" value="1402"/>
</dbReference>
<gene>
    <name evidence="3" type="primary">TIMM8A</name>
    <name evidence="3" type="ORF">B7P43_G03769</name>
</gene>
<evidence type="ECO:0000256" key="1">
    <source>
        <dbReference type="RuleBase" id="RU367043"/>
    </source>
</evidence>
<comment type="subunit">
    <text evidence="1">Heterohexamer.</text>
</comment>
<dbReference type="GO" id="GO:0015031">
    <property type="term" value="P:protein transport"/>
    <property type="evidence" value="ECO:0007669"/>
    <property type="project" value="UniProtKB-KW"/>
</dbReference>
<keyword evidence="1" id="KW-0472">Membrane</keyword>
<keyword evidence="1" id="KW-0496">Mitochondrion</keyword>
<evidence type="ECO:0000313" key="3">
    <source>
        <dbReference type="EMBL" id="PNF34844.1"/>
    </source>
</evidence>
<dbReference type="Pfam" id="PF02953">
    <property type="entry name" value="zf-Tim10_DDP"/>
    <property type="match status" value="1"/>
</dbReference>
<keyword evidence="1" id="KW-0813">Transport</keyword>
<dbReference type="GO" id="GO:0005743">
    <property type="term" value="C:mitochondrial inner membrane"/>
    <property type="evidence" value="ECO:0007669"/>
    <property type="project" value="UniProtKB-SubCell"/>
</dbReference>
<comment type="similarity">
    <text evidence="1">Belongs to the small Tim family.</text>
</comment>